<evidence type="ECO:0000259" key="4">
    <source>
        <dbReference type="PROSITE" id="PS50002"/>
    </source>
</evidence>
<protein>
    <recommendedName>
        <fullName evidence="4">SH3 domain-containing protein</fullName>
    </recommendedName>
</protein>
<feature type="region of interest" description="Disordered" evidence="3">
    <location>
        <begin position="88"/>
        <end position="109"/>
    </location>
</feature>
<dbReference type="InterPro" id="IPR001452">
    <property type="entry name" value="SH3_domain"/>
</dbReference>
<name>A0ABR1AUB5_POLSC</name>
<evidence type="ECO:0000256" key="1">
    <source>
        <dbReference type="ARBA" id="ARBA00022443"/>
    </source>
</evidence>
<comment type="caution">
    <text evidence="5">The sequence shown here is derived from an EMBL/GenBank/DDBJ whole genome shotgun (WGS) entry which is preliminary data.</text>
</comment>
<evidence type="ECO:0000313" key="5">
    <source>
        <dbReference type="EMBL" id="KAK6627023.1"/>
    </source>
</evidence>
<dbReference type="EMBL" id="JAWJWF010000045">
    <property type="protein sequence ID" value="KAK6627023.1"/>
    <property type="molecule type" value="Genomic_DNA"/>
</dbReference>
<sequence length="162" mass="17211">MVATAEFDVDDWRLWLSLLNSSPVVEMTWVIGDHLAAPGSQELTVHKGQQVEVLDVKTPSPDWCLVRMPTSGSVDSPPEGLVPLSVLKQPPGVRTSPSRKNSNDPETGRMMAGGYEAMGWCIDPAGDPTGECVSQNARAAPMQFPSSSARSASADCAISTSL</sequence>
<dbReference type="SUPFAM" id="SSF50044">
    <property type="entry name" value="SH3-domain"/>
    <property type="match status" value="1"/>
</dbReference>
<dbReference type="Gene3D" id="2.30.30.40">
    <property type="entry name" value="SH3 Domains"/>
    <property type="match status" value="1"/>
</dbReference>
<dbReference type="Proteomes" id="UP001359485">
    <property type="component" value="Unassembled WGS sequence"/>
</dbReference>
<accession>A0ABR1AUB5</accession>
<evidence type="ECO:0000256" key="3">
    <source>
        <dbReference type="SAM" id="MobiDB-lite"/>
    </source>
</evidence>
<feature type="region of interest" description="Disordered" evidence="3">
    <location>
        <begin position="143"/>
        <end position="162"/>
    </location>
</feature>
<organism evidence="5 6">
    <name type="scientific">Polyplax serrata</name>
    <name type="common">Common mouse louse</name>
    <dbReference type="NCBI Taxonomy" id="468196"/>
    <lineage>
        <taxon>Eukaryota</taxon>
        <taxon>Metazoa</taxon>
        <taxon>Ecdysozoa</taxon>
        <taxon>Arthropoda</taxon>
        <taxon>Hexapoda</taxon>
        <taxon>Insecta</taxon>
        <taxon>Pterygota</taxon>
        <taxon>Neoptera</taxon>
        <taxon>Paraneoptera</taxon>
        <taxon>Psocodea</taxon>
        <taxon>Troctomorpha</taxon>
        <taxon>Phthiraptera</taxon>
        <taxon>Anoplura</taxon>
        <taxon>Polyplacidae</taxon>
        <taxon>Polyplax</taxon>
    </lineage>
</organism>
<reference evidence="5 6" key="1">
    <citation type="submission" date="2023-09" db="EMBL/GenBank/DDBJ databases">
        <title>Genomes of two closely related lineages of the louse Polyplax serrata with different host specificities.</title>
        <authorList>
            <person name="Martinu J."/>
            <person name="Tarabai H."/>
            <person name="Stefka J."/>
            <person name="Hypsa V."/>
        </authorList>
    </citation>
    <scope>NUCLEOTIDE SEQUENCE [LARGE SCALE GENOMIC DNA]</scope>
    <source>
        <strain evidence="5">98ZLc_SE</strain>
    </source>
</reference>
<dbReference type="InterPro" id="IPR036028">
    <property type="entry name" value="SH3-like_dom_sf"/>
</dbReference>
<keyword evidence="1 2" id="KW-0728">SH3 domain</keyword>
<evidence type="ECO:0000256" key="2">
    <source>
        <dbReference type="PROSITE-ProRule" id="PRU00192"/>
    </source>
</evidence>
<feature type="domain" description="SH3" evidence="4">
    <location>
        <begin position="1"/>
        <end position="92"/>
    </location>
</feature>
<evidence type="ECO:0000313" key="6">
    <source>
        <dbReference type="Proteomes" id="UP001359485"/>
    </source>
</evidence>
<gene>
    <name evidence="5" type="ORF">RUM44_009500</name>
</gene>
<dbReference type="PROSITE" id="PS50002">
    <property type="entry name" value="SH3"/>
    <property type="match status" value="1"/>
</dbReference>
<feature type="compositionally biased region" description="Low complexity" evidence="3">
    <location>
        <begin position="146"/>
        <end position="162"/>
    </location>
</feature>
<proteinExistence type="predicted"/>
<keyword evidence="6" id="KW-1185">Reference proteome</keyword>